<dbReference type="InterPro" id="IPR014748">
    <property type="entry name" value="Enoyl-CoA_hydra_C"/>
</dbReference>
<evidence type="ECO:0000256" key="2">
    <source>
        <dbReference type="ARBA" id="ARBA00005254"/>
    </source>
</evidence>
<evidence type="ECO:0000256" key="7">
    <source>
        <dbReference type="ARBA" id="ARBA00023709"/>
    </source>
</evidence>
<evidence type="ECO:0000256" key="8">
    <source>
        <dbReference type="ARBA" id="ARBA00023717"/>
    </source>
</evidence>
<protein>
    <recommendedName>
        <fullName evidence="3">enoyl-CoA hydratase</fullName>
        <ecNumber evidence="3">4.2.1.17</ecNumber>
    </recommendedName>
</protein>
<comment type="catalytic activity">
    <reaction evidence="8">
        <text>a 4-saturated-(3S)-3-hydroxyacyl-CoA = a (3E)-enoyl-CoA + H2O</text>
        <dbReference type="Rhea" id="RHEA:20724"/>
        <dbReference type="ChEBI" id="CHEBI:15377"/>
        <dbReference type="ChEBI" id="CHEBI:58521"/>
        <dbReference type="ChEBI" id="CHEBI:137480"/>
        <dbReference type="EC" id="4.2.1.17"/>
    </reaction>
</comment>
<evidence type="ECO:0000256" key="9">
    <source>
        <dbReference type="RuleBase" id="RU003707"/>
    </source>
</evidence>
<dbReference type="FunFam" id="1.10.12.10:FF:000001">
    <property type="entry name" value="Probable enoyl-CoA hydratase, mitochondrial"/>
    <property type="match status" value="1"/>
</dbReference>
<keyword evidence="6" id="KW-0456">Lyase</keyword>
<comment type="catalytic activity">
    <reaction evidence="7">
        <text>a (3S)-3-hydroxyacyl-CoA = a (2E)-enoyl-CoA + H2O</text>
        <dbReference type="Rhea" id="RHEA:16105"/>
        <dbReference type="ChEBI" id="CHEBI:15377"/>
        <dbReference type="ChEBI" id="CHEBI:57318"/>
        <dbReference type="ChEBI" id="CHEBI:58856"/>
        <dbReference type="EC" id="4.2.1.17"/>
    </reaction>
</comment>
<dbReference type="InterPro" id="IPR001753">
    <property type="entry name" value="Enoyl-CoA_hydra/iso"/>
</dbReference>
<evidence type="ECO:0000256" key="1">
    <source>
        <dbReference type="ARBA" id="ARBA00002994"/>
    </source>
</evidence>
<dbReference type="NCBIfam" id="NF004517">
    <property type="entry name" value="PRK05862.1"/>
    <property type="match status" value="1"/>
</dbReference>
<dbReference type="Gene3D" id="1.10.12.10">
    <property type="entry name" value="Lyase 2-enoyl-coa Hydratase, Chain A, domain 2"/>
    <property type="match status" value="1"/>
</dbReference>
<keyword evidence="5" id="KW-0443">Lipid metabolism</keyword>
<evidence type="ECO:0000256" key="5">
    <source>
        <dbReference type="ARBA" id="ARBA00023098"/>
    </source>
</evidence>
<dbReference type="KEGG" id="ag:ADT64696"/>
<evidence type="ECO:0000313" key="11">
    <source>
        <dbReference type="EMBL" id="ADT64696.1"/>
    </source>
</evidence>
<keyword evidence="4" id="KW-0276">Fatty acid metabolism</keyword>
<evidence type="ECO:0000256" key="4">
    <source>
        <dbReference type="ARBA" id="ARBA00022832"/>
    </source>
</evidence>
<evidence type="ECO:0000256" key="6">
    <source>
        <dbReference type="ARBA" id="ARBA00023239"/>
    </source>
</evidence>
<dbReference type="InterPro" id="IPR029045">
    <property type="entry name" value="ClpP/crotonase-like_dom_sf"/>
</dbReference>
<reference evidence="11" key="1">
    <citation type="submission" date="2010-09" db="EMBL/GenBank/DDBJ databases">
        <authorList>
            <person name="Curson A.R.J."/>
            <person name="Sullivan M.J."/>
            <person name="Todd J.D."/>
            <person name="Johnston A.W.B."/>
        </authorList>
    </citation>
    <scope>NUCLEOTIDE SEQUENCE</scope>
    <source>
        <strain evidence="11">M3A</strain>
    </source>
</reference>
<feature type="compositionally biased region" description="Low complexity" evidence="10">
    <location>
        <begin position="1"/>
        <end position="22"/>
    </location>
</feature>
<proteinExistence type="inferred from homology"/>
<reference evidence="11" key="2">
    <citation type="journal article" date="2011" name="ISME J.">
        <title>DddY, a periplasmic dimethylsulfoniopropionate lyase found in taxonomically diverse species of Proteobacteria.</title>
        <authorList>
            <person name="Curson A.R."/>
            <person name="Sullivan M.J."/>
            <person name="Todd J.D."/>
            <person name="Johnston A.W."/>
        </authorList>
    </citation>
    <scope>NUCLEOTIDE SEQUENCE</scope>
    <source>
        <strain evidence="11">M3A</strain>
    </source>
</reference>
<organism evidence="11">
    <name type="scientific">Alcaligenes faecalis</name>
    <dbReference type="NCBI Taxonomy" id="511"/>
    <lineage>
        <taxon>Bacteria</taxon>
        <taxon>Pseudomonadati</taxon>
        <taxon>Pseudomonadota</taxon>
        <taxon>Betaproteobacteria</taxon>
        <taxon>Burkholderiales</taxon>
        <taxon>Alcaligenaceae</taxon>
        <taxon>Alcaligenes</taxon>
    </lineage>
</organism>
<dbReference type="RefSeq" id="WP_205649097.1">
    <property type="nucleotide sequence ID" value="NZ_CP032521.1"/>
</dbReference>
<dbReference type="PROSITE" id="PS00166">
    <property type="entry name" value="ENOYL_COA_HYDRATASE"/>
    <property type="match status" value="1"/>
</dbReference>
<dbReference type="PANTHER" id="PTHR11941">
    <property type="entry name" value="ENOYL-COA HYDRATASE-RELATED"/>
    <property type="match status" value="1"/>
</dbReference>
<name>E7DDH9_ALCFA</name>
<evidence type="ECO:0000256" key="10">
    <source>
        <dbReference type="SAM" id="MobiDB-lite"/>
    </source>
</evidence>
<dbReference type="Pfam" id="PF00378">
    <property type="entry name" value="ECH_1"/>
    <property type="match status" value="1"/>
</dbReference>
<dbReference type="SUPFAM" id="SSF52096">
    <property type="entry name" value="ClpP/crotonase"/>
    <property type="match status" value="1"/>
</dbReference>
<dbReference type="FunFam" id="3.90.226.10:FF:000019">
    <property type="entry name" value="Enoyl-CoA hydratase, mitochondrial"/>
    <property type="match status" value="1"/>
</dbReference>
<dbReference type="EMBL" id="HQ226120">
    <property type="protein sequence ID" value="ADT64696.1"/>
    <property type="molecule type" value="Genomic_DNA"/>
</dbReference>
<comment type="similarity">
    <text evidence="2 9">Belongs to the enoyl-CoA hydratase/isomerase family.</text>
</comment>
<accession>E7DDH9</accession>
<dbReference type="CDD" id="cd06558">
    <property type="entry name" value="crotonase-like"/>
    <property type="match status" value="1"/>
</dbReference>
<evidence type="ECO:0000256" key="3">
    <source>
        <dbReference type="ARBA" id="ARBA00012076"/>
    </source>
</evidence>
<feature type="region of interest" description="Disordered" evidence="10">
    <location>
        <begin position="1"/>
        <end position="38"/>
    </location>
</feature>
<dbReference type="PANTHER" id="PTHR11941:SF54">
    <property type="entry name" value="ENOYL-COA HYDRATASE, MITOCHONDRIAL"/>
    <property type="match status" value="1"/>
</dbReference>
<dbReference type="GO" id="GO:0004300">
    <property type="term" value="F:enoyl-CoA hydratase activity"/>
    <property type="evidence" value="ECO:0007669"/>
    <property type="project" value="UniProtKB-EC"/>
</dbReference>
<dbReference type="AlphaFoldDB" id="E7DDH9"/>
<dbReference type="InterPro" id="IPR018376">
    <property type="entry name" value="Enoyl-CoA_hyd/isom_CS"/>
</dbReference>
<sequence length="301" mass="31606">MSNALAPSASSVASASNAKGSNLQPAAKPVSEKSASAAGVSAPSQRYETILIERRERVGLITLNRPKSLNALNVQMSRDVVAALRHFNTDDNIGAIVIAGSPRAFAAGADIEEMADKTFAELQSRDIFAAWQELLTIGKPIIAAVSGYALGGGCELAMMCDFIIAAEDAHFGQPEIKLGILPGIGGSQRLTRSVGKALAMDLILTGRSITAAEAKAAGLVARVVPADELLQTTLEAAHTIAGYNAPAVRMAKEAVNRAQEVGLSEGMLHERLLFQAAFATDGQKEGMSAFLSKRAPVFRHR</sequence>
<dbReference type="EC" id="4.2.1.17" evidence="3"/>
<dbReference type="Gene3D" id="3.90.226.10">
    <property type="entry name" value="2-enoyl-CoA Hydratase, Chain A, domain 1"/>
    <property type="match status" value="1"/>
</dbReference>
<comment type="function">
    <text evidence="1">Could possibly oxidize fatty acids using specific components.</text>
</comment>
<gene>
    <name evidence="11" type="primary">acuK</name>
</gene>
<dbReference type="GO" id="GO:0006635">
    <property type="term" value="P:fatty acid beta-oxidation"/>
    <property type="evidence" value="ECO:0007669"/>
    <property type="project" value="TreeGrafter"/>
</dbReference>